<reference evidence="4" key="1">
    <citation type="journal article" date="2014" name="Proc. Natl. Acad. Sci. U.S.A.">
        <title>Extensive sampling of basidiomycete genomes demonstrates inadequacy of the white-rot/brown-rot paradigm for wood decay fungi.</title>
        <authorList>
            <person name="Riley R."/>
            <person name="Salamov A.A."/>
            <person name="Brown D.W."/>
            <person name="Nagy L.G."/>
            <person name="Floudas D."/>
            <person name="Held B.W."/>
            <person name="Levasseur A."/>
            <person name="Lombard V."/>
            <person name="Morin E."/>
            <person name="Otillar R."/>
            <person name="Lindquist E.A."/>
            <person name="Sun H."/>
            <person name="LaButti K.M."/>
            <person name="Schmutz J."/>
            <person name="Jabbour D."/>
            <person name="Luo H."/>
            <person name="Baker S.E."/>
            <person name="Pisabarro A.G."/>
            <person name="Walton J.D."/>
            <person name="Blanchette R.A."/>
            <person name="Henrissat B."/>
            <person name="Martin F."/>
            <person name="Cullen D."/>
            <person name="Hibbett D.S."/>
            <person name="Grigoriev I.V."/>
        </authorList>
    </citation>
    <scope>NUCLEOTIDE SEQUENCE [LARGE SCALE GENOMIC DNA]</scope>
    <source>
        <strain evidence="4">MUCL 33604</strain>
    </source>
</reference>
<feature type="transmembrane region" description="Helical" evidence="2">
    <location>
        <begin position="6"/>
        <end position="29"/>
    </location>
</feature>
<accession>A0A067PGW3</accession>
<dbReference type="EMBL" id="KL197776">
    <property type="protein sequence ID" value="KDQ49716.1"/>
    <property type="molecule type" value="Genomic_DNA"/>
</dbReference>
<evidence type="ECO:0000313" key="3">
    <source>
        <dbReference type="EMBL" id="KDQ49716.1"/>
    </source>
</evidence>
<keyword evidence="2" id="KW-0472">Membrane</keyword>
<evidence type="ECO:0000256" key="2">
    <source>
        <dbReference type="SAM" id="Phobius"/>
    </source>
</evidence>
<dbReference type="HOGENOM" id="CLU_090714_0_0_1"/>
<feature type="region of interest" description="Disordered" evidence="1">
    <location>
        <begin position="265"/>
        <end position="285"/>
    </location>
</feature>
<gene>
    <name evidence="3" type="ORF">JAAARDRAFT_616984</name>
</gene>
<dbReference type="AlphaFoldDB" id="A0A067PGW3"/>
<dbReference type="STRING" id="933084.A0A067PGW3"/>
<name>A0A067PGW3_9AGAM</name>
<dbReference type="InParanoid" id="A0A067PGW3"/>
<feature type="compositionally biased region" description="Basic and acidic residues" evidence="1">
    <location>
        <begin position="270"/>
        <end position="285"/>
    </location>
</feature>
<keyword evidence="2" id="KW-0812">Transmembrane</keyword>
<keyword evidence="4" id="KW-1185">Reference proteome</keyword>
<evidence type="ECO:0000256" key="1">
    <source>
        <dbReference type="SAM" id="MobiDB-lite"/>
    </source>
</evidence>
<keyword evidence="2" id="KW-1133">Transmembrane helix</keyword>
<sequence>MVDYVSIIIATISIVGTLITSVIAAWTSYHRDERQRIRDTDAIRSKYSDPLLLAAQDLQSKLGNFTRERGIASWITHESVDRREYMLLHTCFTLGQYLAWVHILRSEVQFLRFTTDRDNRVLTRILGQIRQALREDSGRTTYVPCVLFVGEQQAIGELMAKKDDNGHRVCMGYAEFYSRYNEDAGFRKWWGRFIDDLVLVAQGKVRGDVSAYPDQRLRKLQHLMIDLVRELDRKGLHYQEEHLTPVAGALSCPCFGCTRDAHPQAAGAGHKIDDSPNRSEPGHRV</sequence>
<organism evidence="3 4">
    <name type="scientific">Jaapia argillacea MUCL 33604</name>
    <dbReference type="NCBI Taxonomy" id="933084"/>
    <lineage>
        <taxon>Eukaryota</taxon>
        <taxon>Fungi</taxon>
        <taxon>Dikarya</taxon>
        <taxon>Basidiomycota</taxon>
        <taxon>Agaricomycotina</taxon>
        <taxon>Agaricomycetes</taxon>
        <taxon>Agaricomycetidae</taxon>
        <taxon>Jaapiales</taxon>
        <taxon>Jaapiaceae</taxon>
        <taxon>Jaapia</taxon>
    </lineage>
</organism>
<proteinExistence type="predicted"/>
<evidence type="ECO:0000313" key="4">
    <source>
        <dbReference type="Proteomes" id="UP000027265"/>
    </source>
</evidence>
<dbReference type="OrthoDB" id="531190at2759"/>
<protein>
    <submittedName>
        <fullName evidence="3">Uncharacterized protein</fullName>
    </submittedName>
</protein>
<dbReference type="Proteomes" id="UP000027265">
    <property type="component" value="Unassembled WGS sequence"/>
</dbReference>